<evidence type="ECO:0000313" key="1">
    <source>
        <dbReference type="EMBL" id="KAF1016167.1"/>
    </source>
</evidence>
<protein>
    <submittedName>
        <fullName evidence="1">Uncharacterized protein</fullName>
    </submittedName>
</protein>
<organism evidence="1 2">
    <name type="scientific">Stenotrophomonas maltophilia</name>
    <name type="common">Pseudomonas maltophilia</name>
    <name type="synonym">Xanthomonas maltophilia</name>
    <dbReference type="NCBI Taxonomy" id="40324"/>
    <lineage>
        <taxon>Bacteria</taxon>
        <taxon>Pseudomonadati</taxon>
        <taxon>Pseudomonadota</taxon>
        <taxon>Gammaproteobacteria</taxon>
        <taxon>Lysobacterales</taxon>
        <taxon>Lysobacteraceae</taxon>
        <taxon>Stenotrophomonas</taxon>
        <taxon>Stenotrophomonas maltophilia group</taxon>
    </lineage>
</organism>
<accession>A0A7V8JMA4</accession>
<dbReference type="Proteomes" id="UP000487117">
    <property type="component" value="Unassembled WGS sequence"/>
</dbReference>
<dbReference type="EMBL" id="WNDS01000002">
    <property type="protein sequence ID" value="KAF1016167.1"/>
    <property type="molecule type" value="Genomic_DNA"/>
</dbReference>
<comment type="caution">
    <text evidence="1">The sequence shown here is derived from an EMBL/GenBank/DDBJ whole genome shotgun (WGS) entry which is preliminary data.</text>
</comment>
<name>A0A7V8JMA4_STEMA</name>
<evidence type="ECO:0000313" key="2">
    <source>
        <dbReference type="Proteomes" id="UP000487117"/>
    </source>
</evidence>
<gene>
    <name evidence="1" type="ORF">GAK31_01655</name>
</gene>
<dbReference type="AlphaFoldDB" id="A0A7V8JMA4"/>
<sequence length="240" mass="25792">MAFIRIRNDKSTVLIDDEYVNLCVAEKGTFVLSNVTNVGARFGTISYTSSSPYPPMLALQFPYFHTVTAYTRSGNTHTWHVSAASAAGGNQGTYFVFDVPAARLPGTGLVVLRNAQNQVTFDSDGRYMRVDGFFQNQMTDQPGSAGLIAGPTYAVVHAGAAFFNQRRLAPSPPNPGNPSAPGPWFYIDDAQQFGYAVSGAQLSWSRFPYGGGQTQLPRADMGFSVSSARGAAMVIDVTGY</sequence>
<reference evidence="2" key="1">
    <citation type="journal article" date="2020" name="MBio">
        <title>Horizontal gene transfer to a defensive symbiont with a reduced genome amongst a multipartite beetle microbiome.</title>
        <authorList>
            <person name="Waterworth S.C."/>
            <person name="Florez L.V."/>
            <person name="Rees E.R."/>
            <person name="Hertweck C."/>
            <person name="Kaltenpoth M."/>
            <person name="Kwan J.C."/>
        </authorList>
    </citation>
    <scope>NUCLEOTIDE SEQUENCE [LARGE SCALE GENOMIC DNA]</scope>
</reference>
<proteinExistence type="predicted"/>